<feature type="signal peptide" evidence="1">
    <location>
        <begin position="1"/>
        <end position="20"/>
    </location>
</feature>
<keyword evidence="3" id="KW-1185">Reference proteome</keyword>
<reference evidence="3" key="1">
    <citation type="journal article" date="2019" name="Int. J. Syst. Evol. Microbiol.">
        <title>The Global Catalogue of Microorganisms (GCM) 10K type strain sequencing project: providing services to taxonomists for standard genome sequencing and annotation.</title>
        <authorList>
            <consortium name="The Broad Institute Genomics Platform"/>
            <consortium name="The Broad Institute Genome Sequencing Center for Infectious Disease"/>
            <person name="Wu L."/>
            <person name="Ma J."/>
        </authorList>
    </citation>
    <scope>NUCLEOTIDE SEQUENCE [LARGE SCALE GENOMIC DNA]</scope>
    <source>
        <strain evidence="3">JCM 16112</strain>
    </source>
</reference>
<sequence>MKRLTLLTGIAMLFCQLATAQEIENKPFGDYLEKLNEDSPVTDTLVFDFPNDGKLLLLFNNTEYELSDLEEKFGPVLKKTTAFPEFKTLIYRLSEDYPQTKVDAVILDLERNYLPFVDQLILDAIIGMDYTGGDFTPEIGARVKFNFRKFGIGGSVTNKIYFPDRIDGNVKVNSNWFANLEYSWDRSDPKSNQGNMFGVGILFNESKSQLFTGTTMQVFYKRRVSKDISIQVGIISTENFKTFYPTIGIRFW</sequence>
<evidence type="ECO:0000313" key="3">
    <source>
        <dbReference type="Proteomes" id="UP001500469"/>
    </source>
</evidence>
<protein>
    <recommendedName>
        <fullName evidence="4">Outer membrane beta-barrel porin/alpha-amylase</fullName>
    </recommendedName>
</protein>
<dbReference type="EMBL" id="BAAAFI010000046">
    <property type="protein sequence ID" value="GAA0880762.1"/>
    <property type="molecule type" value="Genomic_DNA"/>
</dbReference>
<comment type="caution">
    <text evidence="2">The sequence shown here is derived from an EMBL/GenBank/DDBJ whole genome shotgun (WGS) entry which is preliminary data.</text>
</comment>
<gene>
    <name evidence="2" type="ORF">GCM10009119_37320</name>
</gene>
<organism evidence="2 3">
    <name type="scientific">Algoriphagus jejuensis</name>
    <dbReference type="NCBI Taxonomy" id="419934"/>
    <lineage>
        <taxon>Bacteria</taxon>
        <taxon>Pseudomonadati</taxon>
        <taxon>Bacteroidota</taxon>
        <taxon>Cytophagia</taxon>
        <taxon>Cytophagales</taxon>
        <taxon>Cyclobacteriaceae</taxon>
        <taxon>Algoriphagus</taxon>
    </lineage>
</organism>
<feature type="chain" id="PRO_5045163487" description="Outer membrane beta-barrel porin/alpha-amylase" evidence="1">
    <location>
        <begin position="21"/>
        <end position="252"/>
    </location>
</feature>
<dbReference type="RefSeq" id="WP_343854288.1">
    <property type="nucleotide sequence ID" value="NZ_BAAAFI010000046.1"/>
</dbReference>
<dbReference type="Proteomes" id="UP001500469">
    <property type="component" value="Unassembled WGS sequence"/>
</dbReference>
<keyword evidence="1" id="KW-0732">Signal</keyword>
<name>A0ABP3YJB4_9BACT</name>
<evidence type="ECO:0000256" key="1">
    <source>
        <dbReference type="SAM" id="SignalP"/>
    </source>
</evidence>
<evidence type="ECO:0000313" key="2">
    <source>
        <dbReference type="EMBL" id="GAA0880762.1"/>
    </source>
</evidence>
<accession>A0ABP3YJB4</accession>
<evidence type="ECO:0008006" key="4">
    <source>
        <dbReference type="Google" id="ProtNLM"/>
    </source>
</evidence>
<proteinExistence type="predicted"/>